<dbReference type="GO" id="GO:0006685">
    <property type="term" value="P:sphingomyelin catabolic process"/>
    <property type="evidence" value="ECO:0007669"/>
    <property type="project" value="TreeGrafter"/>
</dbReference>
<organism evidence="6 7">
    <name type="scientific">Plectus sambesii</name>
    <dbReference type="NCBI Taxonomy" id="2011161"/>
    <lineage>
        <taxon>Eukaryota</taxon>
        <taxon>Metazoa</taxon>
        <taxon>Ecdysozoa</taxon>
        <taxon>Nematoda</taxon>
        <taxon>Chromadorea</taxon>
        <taxon>Plectida</taxon>
        <taxon>Plectina</taxon>
        <taxon>Plectoidea</taxon>
        <taxon>Plectidae</taxon>
        <taxon>Plectus</taxon>
    </lineage>
</organism>
<evidence type="ECO:0000256" key="2">
    <source>
        <dbReference type="ARBA" id="ARBA00022692"/>
    </source>
</evidence>
<dbReference type="Pfam" id="PF14724">
    <property type="entry name" value="mit_SMPDase"/>
    <property type="match status" value="2"/>
</dbReference>
<keyword evidence="6" id="KW-1185">Reference proteome</keyword>
<reference evidence="7" key="1">
    <citation type="submission" date="2022-11" db="UniProtKB">
        <authorList>
            <consortium name="WormBaseParasite"/>
        </authorList>
    </citation>
    <scope>IDENTIFICATION</scope>
</reference>
<proteinExistence type="predicted"/>
<dbReference type="WBParaSite" id="PSAMB.scaffold2132size25161.g16521.t1">
    <property type="protein sequence ID" value="PSAMB.scaffold2132size25161.g16521.t1"/>
    <property type="gene ID" value="PSAMB.scaffold2132size25161.g16521"/>
</dbReference>
<keyword evidence="3" id="KW-1133">Transmembrane helix</keyword>
<keyword evidence="4" id="KW-0472">Membrane</keyword>
<evidence type="ECO:0000313" key="7">
    <source>
        <dbReference type="WBParaSite" id="PSAMB.scaffold2132size25161.g16521.t1"/>
    </source>
</evidence>
<sequence>MMNSNYAVPMSAVEEACAHLNQWRIQQLEGGRGSSRDEADFVEEAVYRLFDQPRLINLLAITPYASPTDFDVIRNFLSPYGFLFKLVLQLDSDANIRFDASGSPRRRATSWDIQSASQRRDDHSTLLGCLEHFLLHFARHLQQAAAPSAAGLSDCATDSVYLALLQDYVVFFLPVQLPFPAASLLTSAAPVVDRHRPAADQRSTVHHSRTVVSPLGLFKRNLFKSHAGSASHESDGQPLMAKRDAAEPTSNAQVLWKTWTFVRSLVDVWTSVDSAADASFKFRSSTPPANNVSAPTSLVLVTALRFLLKQVHVFLWTPTPVGNHALAEMKQLLLGRLVQAPLFVFLVHLFDNWPLDASFRHILETWLTYIQPWRYAPGYAEERDPDWRRWQSFVEEHLRFYTILLRKVATRFLRLDLTSYKNVLMVNRVVKVFSNQPGLVDLIDSLSTRDEPAGTAYGRLVQSPATLFGDSQVYDESRERLAYFCDLLLHVETACADVRERLKAERAADEERRRHLKQSRSWLQALFASDPPNLLLGDLERLIDGLSQTITYLTTAFRLERPSLDRLNATRRDYQSDWSFGRQLQGGRPDCFVDENTGLLRLTDTGRQQVMRNCRRFDFDNADTVIPARVSSLKTTEWAFLARLLHSLTLWLNRTKPVGALADSYSSPSVGGRFARRLLDSPSPDPRLHGQVPAVRRTLPRLAPGVSLRWLAEYRTLFCVCLALLVGRFLFGFDPVVLFVSQRHTMTTDDEEINRLRLPWESSDQWQLREAFLRKHWDSEIKNRLVCLSQIFINIEFMGCQ</sequence>
<evidence type="ECO:0000259" key="5">
    <source>
        <dbReference type="PROSITE" id="PS51827"/>
    </source>
</evidence>
<keyword evidence="2" id="KW-0812">Transmembrane</keyword>
<dbReference type="PROSITE" id="PS51827">
    <property type="entry name" value="XTBD"/>
    <property type="match status" value="1"/>
</dbReference>
<dbReference type="GO" id="GO:0016020">
    <property type="term" value="C:membrane"/>
    <property type="evidence" value="ECO:0007669"/>
    <property type="project" value="UniProtKB-SubCell"/>
</dbReference>
<dbReference type="Proteomes" id="UP000887566">
    <property type="component" value="Unplaced"/>
</dbReference>
<feature type="domain" description="XRN2-binding (XTBD)" evidence="5">
    <location>
        <begin position="753"/>
        <end position="801"/>
    </location>
</feature>
<evidence type="ECO:0000256" key="3">
    <source>
        <dbReference type="ARBA" id="ARBA00022989"/>
    </source>
</evidence>
<accession>A0A914VMR6</accession>
<comment type="subcellular location">
    <subcellularLocation>
        <location evidence="1">Membrane</location>
        <topology evidence="1">Single-pass membrane protein</topology>
    </subcellularLocation>
</comment>
<dbReference type="Pfam" id="PF11952">
    <property type="entry name" value="XTBD"/>
    <property type="match status" value="1"/>
</dbReference>
<evidence type="ECO:0000256" key="4">
    <source>
        <dbReference type="ARBA" id="ARBA00023136"/>
    </source>
</evidence>
<protein>
    <submittedName>
        <fullName evidence="7">XRN2-binding (XTBD) domain-containing protein</fullName>
    </submittedName>
</protein>
<dbReference type="GO" id="GO:0050290">
    <property type="term" value="F:sphingomyelin phosphodiesterase D activity"/>
    <property type="evidence" value="ECO:0007669"/>
    <property type="project" value="InterPro"/>
</dbReference>
<dbReference type="InterPro" id="IPR024129">
    <property type="entry name" value="Sphingomy_SMPD4"/>
</dbReference>
<dbReference type="GO" id="GO:0046475">
    <property type="term" value="P:glycerophospholipid catabolic process"/>
    <property type="evidence" value="ECO:0007669"/>
    <property type="project" value="TreeGrafter"/>
</dbReference>
<name>A0A914VMR6_9BILA</name>
<dbReference type="PANTHER" id="PTHR12988">
    <property type="entry name" value="SPHINGOMYELIN PHOSPHODIESTERASE 4"/>
    <property type="match status" value="1"/>
</dbReference>
<dbReference type="PANTHER" id="PTHR12988:SF6">
    <property type="entry name" value="SPHINGOMYELIN PHOSPHODIESTERASE 4"/>
    <property type="match status" value="1"/>
</dbReference>
<dbReference type="InterPro" id="IPR021859">
    <property type="entry name" value="XTBD"/>
</dbReference>
<evidence type="ECO:0000256" key="1">
    <source>
        <dbReference type="ARBA" id="ARBA00004167"/>
    </source>
</evidence>
<dbReference type="GO" id="GO:0046513">
    <property type="term" value="P:ceramide biosynthetic process"/>
    <property type="evidence" value="ECO:0007669"/>
    <property type="project" value="TreeGrafter"/>
</dbReference>
<evidence type="ECO:0000313" key="6">
    <source>
        <dbReference type="Proteomes" id="UP000887566"/>
    </source>
</evidence>
<dbReference type="AlphaFoldDB" id="A0A914VMR6"/>